<gene>
    <name evidence="1" type="ORF">DPMN_075918</name>
</gene>
<accession>A0A9D4BPY6</accession>
<proteinExistence type="predicted"/>
<reference evidence="1" key="2">
    <citation type="submission" date="2020-11" db="EMBL/GenBank/DDBJ databases">
        <authorList>
            <person name="McCartney M.A."/>
            <person name="Auch B."/>
            <person name="Kono T."/>
            <person name="Mallez S."/>
            <person name="Becker A."/>
            <person name="Gohl D.M."/>
            <person name="Silverstein K.A.T."/>
            <person name="Koren S."/>
            <person name="Bechman K.B."/>
            <person name="Herman A."/>
            <person name="Abrahante J.E."/>
            <person name="Garbe J."/>
        </authorList>
    </citation>
    <scope>NUCLEOTIDE SEQUENCE</scope>
    <source>
        <strain evidence="1">Duluth1</strain>
        <tissue evidence="1">Whole animal</tissue>
    </source>
</reference>
<protein>
    <submittedName>
        <fullName evidence="1">Uncharacterized protein</fullName>
    </submittedName>
</protein>
<comment type="caution">
    <text evidence="1">The sequence shown here is derived from an EMBL/GenBank/DDBJ whole genome shotgun (WGS) entry which is preliminary data.</text>
</comment>
<dbReference type="EMBL" id="JAIWYP010000015">
    <property type="protein sequence ID" value="KAH3700937.1"/>
    <property type="molecule type" value="Genomic_DNA"/>
</dbReference>
<dbReference type="AlphaFoldDB" id="A0A9D4BPY6"/>
<sequence>MPCAKCRRGNSAIGRNATAERHTENCHRGSNAIRINVIAQLCHTKKCHRDSNVIRRSVIAAKFNCGMSFEAMSPRQTEQCHCGTVVRNLHRPGTAAVVPYEKSFIRRNVAATEV</sequence>
<reference evidence="1" key="1">
    <citation type="journal article" date="2019" name="bioRxiv">
        <title>The Genome of the Zebra Mussel, Dreissena polymorpha: A Resource for Invasive Species Research.</title>
        <authorList>
            <person name="McCartney M.A."/>
            <person name="Auch B."/>
            <person name="Kono T."/>
            <person name="Mallez S."/>
            <person name="Zhang Y."/>
            <person name="Obille A."/>
            <person name="Becker A."/>
            <person name="Abrahante J.E."/>
            <person name="Garbe J."/>
            <person name="Badalamenti J.P."/>
            <person name="Herman A."/>
            <person name="Mangelson H."/>
            <person name="Liachko I."/>
            <person name="Sullivan S."/>
            <person name="Sone E.D."/>
            <person name="Koren S."/>
            <person name="Silverstein K.A.T."/>
            <person name="Beckman K.B."/>
            <person name="Gohl D.M."/>
        </authorList>
    </citation>
    <scope>NUCLEOTIDE SEQUENCE</scope>
    <source>
        <strain evidence="1">Duluth1</strain>
        <tissue evidence="1">Whole animal</tissue>
    </source>
</reference>
<dbReference type="Proteomes" id="UP000828390">
    <property type="component" value="Unassembled WGS sequence"/>
</dbReference>
<organism evidence="1 2">
    <name type="scientific">Dreissena polymorpha</name>
    <name type="common">Zebra mussel</name>
    <name type="synonym">Mytilus polymorpha</name>
    <dbReference type="NCBI Taxonomy" id="45954"/>
    <lineage>
        <taxon>Eukaryota</taxon>
        <taxon>Metazoa</taxon>
        <taxon>Spiralia</taxon>
        <taxon>Lophotrochozoa</taxon>
        <taxon>Mollusca</taxon>
        <taxon>Bivalvia</taxon>
        <taxon>Autobranchia</taxon>
        <taxon>Heteroconchia</taxon>
        <taxon>Euheterodonta</taxon>
        <taxon>Imparidentia</taxon>
        <taxon>Neoheterodontei</taxon>
        <taxon>Myida</taxon>
        <taxon>Dreissenoidea</taxon>
        <taxon>Dreissenidae</taxon>
        <taxon>Dreissena</taxon>
    </lineage>
</organism>
<evidence type="ECO:0000313" key="1">
    <source>
        <dbReference type="EMBL" id="KAH3700937.1"/>
    </source>
</evidence>
<evidence type="ECO:0000313" key="2">
    <source>
        <dbReference type="Proteomes" id="UP000828390"/>
    </source>
</evidence>
<name>A0A9D4BPY6_DREPO</name>
<keyword evidence="2" id="KW-1185">Reference proteome</keyword>